<name>A0ABN8ZER9_RANTA</name>
<proteinExistence type="predicted"/>
<dbReference type="EMBL" id="OX459968">
    <property type="protein sequence ID" value="CAI9172239.1"/>
    <property type="molecule type" value="Genomic_DNA"/>
</dbReference>
<protein>
    <submittedName>
        <fullName evidence="2">Uncharacterized protein</fullName>
    </submittedName>
</protein>
<sequence>MRLEELILRLPECPASAGDSVKTVTKHEAGALSVSPTVHEAGPGHAPTTAPERPPARRRGRPGLGRRPAWSPRGRNGKQRERPRPPFNLAAGAGLAEPPGPCGLPGSVPAPLNRSHRGRAGTLPQPCRGPSGETP</sequence>
<dbReference type="Proteomes" id="UP001176941">
    <property type="component" value="Chromosome 32"/>
</dbReference>
<accession>A0ABN8ZER9</accession>
<gene>
    <name evidence="2" type="ORF">MRATA1EN1_LOCUS21201</name>
</gene>
<organism evidence="2 3">
    <name type="scientific">Rangifer tarandus platyrhynchus</name>
    <name type="common">Svalbard reindeer</name>
    <dbReference type="NCBI Taxonomy" id="3082113"/>
    <lineage>
        <taxon>Eukaryota</taxon>
        <taxon>Metazoa</taxon>
        <taxon>Chordata</taxon>
        <taxon>Craniata</taxon>
        <taxon>Vertebrata</taxon>
        <taxon>Euteleostomi</taxon>
        <taxon>Mammalia</taxon>
        <taxon>Eutheria</taxon>
        <taxon>Laurasiatheria</taxon>
        <taxon>Artiodactyla</taxon>
        <taxon>Ruminantia</taxon>
        <taxon>Pecora</taxon>
        <taxon>Cervidae</taxon>
        <taxon>Odocoileinae</taxon>
        <taxon>Rangifer</taxon>
    </lineage>
</organism>
<evidence type="ECO:0000313" key="2">
    <source>
        <dbReference type="EMBL" id="CAI9172239.1"/>
    </source>
</evidence>
<reference evidence="2" key="1">
    <citation type="submission" date="2023-04" db="EMBL/GenBank/DDBJ databases">
        <authorList>
            <consortium name="ELIXIR-Norway"/>
        </authorList>
    </citation>
    <scope>NUCLEOTIDE SEQUENCE [LARGE SCALE GENOMIC DNA]</scope>
</reference>
<feature type="region of interest" description="Disordered" evidence="1">
    <location>
        <begin position="11"/>
        <end position="135"/>
    </location>
</feature>
<evidence type="ECO:0000313" key="3">
    <source>
        <dbReference type="Proteomes" id="UP001176941"/>
    </source>
</evidence>
<evidence type="ECO:0000256" key="1">
    <source>
        <dbReference type="SAM" id="MobiDB-lite"/>
    </source>
</evidence>
<keyword evidence="3" id="KW-1185">Reference proteome</keyword>